<dbReference type="InterPro" id="IPR011761">
    <property type="entry name" value="ATP-grasp"/>
</dbReference>
<dbReference type="InterPro" id="IPR013815">
    <property type="entry name" value="ATP_grasp_subdomain_1"/>
</dbReference>
<evidence type="ECO:0000313" key="19">
    <source>
        <dbReference type="Ensembl" id="ENSLCAP00010060615.1"/>
    </source>
</evidence>
<dbReference type="InterPro" id="IPR005479">
    <property type="entry name" value="CPAse_ATP-bd"/>
</dbReference>
<keyword evidence="8 13" id="KW-0067">ATP-binding</keyword>
<dbReference type="FunFam" id="3.90.1770.10:FF:000001">
    <property type="entry name" value="acetyl-CoA carboxylase 1"/>
    <property type="match status" value="1"/>
</dbReference>
<dbReference type="SUPFAM" id="SSF52096">
    <property type="entry name" value="ClpP/crotonase"/>
    <property type="match status" value="2"/>
</dbReference>
<dbReference type="InterPro" id="IPR011054">
    <property type="entry name" value="Rudment_hybrid_motif"/>
</dbReference>
<feature type="domain" description="CoA carboxyltransferase C-terminal" evidence="18">
    <location>
        <begin position="1859"/>
        <end position="2176"/>
    </location>
</feature>
<reference evidence="19" key="2">
    <citation type="submission" date="2025-08" db="UniProtKB">
        <authorList>
            <consortium name="Ensembl"/>
        </authorList>
    </citation>
    <scope>IDENTIFICATION</scope>
</reference>
<dbReference type="InterPro" id="IPR005481">
    <property type="entry name" value="BC-like_N"/>
</dbReference>
<dbReference type="PANTHER" id="PTHR45728">
    <property type="entry name" value="ACETYL-COA CARBOXYLASE, ISOFORM A"/>
    <property type="match status" value="1"/>
</dbReference>
<dbReference type="UniPathway" id="UPA00655">
    <property type="reaction ID" value="UER00711"/>
</dbReference>
<evidence type="ECO:0000256" key="7">
    <source>
        <dbReference type="ARBA" id="ARBA00022832"/>
    </source>
</evidence>
<dbReference type="SUPFAM" id="SSF52440">
    <property type="entry name" value="PreATP-grasp domain"/>
    <property type="match status" value="1"/>
</dbReference>
<dbReference type="GeneTree" id="ENSGT00940000155049"/>
<evidence type="ECO:0000259" key="18">
    <source>
        <dbReference type="PROSITE" id="PS50989"/>
    </source>
</evidence>
<dbReference type="GO" id="GO:0046872">
    <property type="term" value="F:metal ion binding"/>
    <property type="evidence" value="ECO:0007669"/>
    <property type="project" value="InterPro"/>
</dbReference>
<sequence length="2289" mass="258217">HIIQNNLKADDEFGFNKAFPSRPSMSGPHLVKKGREHRKMDLQRDFTVASPAEFVTRFGGNRVIEKVLIANNGIAAVKCMRSIRRWSYEMFRNERTIRFVVMVTPEDLKANAEYIKMADHYVPVPGGPNNNNYANVELIVDIAKRIPVQAVWAGWGHASENPKLPELLNKAGISFLGPSSKAMWALGDKVASSIVAQSADIPTLPWSGSGLRVDWAGVDQGLGNVISVPPEIYTKGCVCDVDDGLAGAERIGYPVIIKASEGGGGKGIRKVESSEDFPSSFRQVQTEVPGSPIFIMQLAQHARHLEVQILADEYGNAISLFGRDCSIQRRHQKIIEEAPATIAALSTFEQMERYAVRLAKMVGYVSAGTVEYLFSEDGSFHFLELNPRLQVEHPCTEMIGDVNLPAAQLQIAMGIPLHRIKDIRLLYGETPWGDSIINFETPECMPSPRGHVIAVRITSENPDEGFKPSSGTVQELNFRSSKNVWGYFSVGATGGLHEFADSQFGHCFSWGENREEAISNMVVAMKELSIRGDFRTTVEYLIKLLETESFRNNDIDTGWLDHLIAEKVQAERPDTMLGIVCGALHVADASFRKSMSDYLHSLERGQVLPAASLLNSVNVDLIYEGVKFCLKVARQSPTTYVIMMNGSNIEIDVHRLSDGGLLLSYDGSSHTTYMKEEVDSYRITVGNKTCVFEKEKDPTVLRSPSAGKLLQYLVEDGGHIFAGETYAEIEVMKMVMTLTVQQSGCIHFVKRPGAVLEPGCVMAHMDLDDPSSIHRVELNTAILPPQQPLPMVGEKLHQVFHSVLENLVKVMDGYCLEEPYFSSKLKQWVATLMKTLRDPSLPLLELQEIMTSVAGRIPPSVEKDIRKVMAQYASNITSVLCQFPSQRIANILDSHAATLQRKADREVFFMNTQSIVQLVQRYRSGIRGYMKSVVLDLLRRYLQVEMQFQQAHYDKCVINLREQHKPDMSPVLEYIFSHAQVSKKNILVIMLIDQLCARDPTLADELMAILNEFTQLSKMENSKVALRARQVLIASHLPSYELRHNQVESIFLSAIDMYGHQFCPENLKKLILSETSIFDVLPNFFYHSNQVVCMAALEVYVRRAYIAYELNSIQHHQLQDGTCAVDFQFMLPSSHPNRGSSPTLNRVPVPMNGSGQFKMRRQGSELFLEGAFSPPCQRMGAMVAFQCFDDFRRNFDEVLSSFAEPLLESTPFSESCSSLYEEENFKNTRENPIHIINVSIKTADTEDDDALVKAFTAFAQSKRAVLFEYGIRRITFLIAQKVIPQQQSPTNNFHWREFPKFFTFRARDGFQEDRIYRNLEPALAFQLELNRMRNFDLTAVPCANHKMHLYLGAARVQEGAEVTDYRFFIRAIIRHSDLITKEASFEYLQNEGERLLLEAMDELEVAFSNTSVRTDCNHIFLNFVPTVIMDPSKIEESVRSMVMRYGSRLWKLRVLQAELKINIRLTPTGNAVPIRLFLTNESGYYLDISLYKEVTDPSSGQVKIIMFQSYGDKQGPLHGMLINTPYVTKDLLQAKRFQAQTLGTTYVYDFPEMFRQALFKLWGPGDKCPKDVLMCTELVLDPQGRLVQMNRLPGDNDVGMVAFRMKMKTPEYPEGRDIIVICNDITHMIGSFGPQEDELYLRASELARAEGIPRVYIAANSGARIGLAEEIKHMFQVAWIDPADPYKGFKYLYLTPQDYTRISSTNAVHCRHVEEGGESRYIITDIIGKVDGLGVENLRGSGTIAGETSQAYEEIITISMVTCRAIGIGAYLVRLGQRVIQVENSHIILTGAGALNKVLGREVYTSNNQLGGVQIMHNNGVTHTTVPDDFEGVFTILQWLSYMPKNKHSPVPVIATTDPVDREIEFTPTKAPYDPRWMLAGRPHPTKGTWQSGFFDHGSFMEIMGSWAQTVVVGRARLGGIPLGVIAVETRSVEFTVPADPANLDSESKVLQQAGQVWFPDSAFKTAQAICDFNRERLPLMVFANWRGFSGGMKDMYDQVLKFGAYIVDALHGFHQPVLVYIPPQAELRGGSWVVIDPTINPLCMELYADRESRGGVLEAEGTVEIKFRRKDLLKTMRRLDSVYASLVDQLGKTSPELSDKQCKELEAKLKAREEFLSPIYHQVAVQFVDLHDTPGRMQEKGVITDILDWKNVRTFFYWRLRRLLLEQVVKCEILQANKDLSDGHMQSMLRRWFVETEGTVKAYLWDNNQAVVEWLEKHLSQEDGTRSAIRENIKYLKRENTLKHIRSLVQANPDVAMDCIIHMSQNITPSQRAKLLHLLATVDNTSTS</sequence>
<dbReference type="PROSITE" id="PS00188">
    <property type="entry name" value="BIOTIN"/>
    <property type="match status" value="1"/>
</dbReference>
<dbReference type="InterPro" id="IPR011762">
    <property type="entry name" value="COA_CT_N"/>
</dbReference>
<evidence type="ECO:0000256" key="6">
    <source>
        <dbReference type="ARBA" id="ARBA00022741"/>
    </source>
</evidence>
<dbReference type="EC" id="6.4.1.2" evidence="3"/>
<dbReference type="Gene3D" id="3.90.1770.10">
    <property type="entry name" value="PreATP-grasp domain"/>
    <property type="match status" value="1"/>
</dbReference>
<dbReference type="GO" id="GO:2001295">
    <property type="term" value="P:malonyl-CoA biosynthetic process"/>
    <property type="evidence" value="ECO:0007669"/>
    <property type="project" value="UniProtKB-UniPathway"/>
</dbReference>
<reference evidence="19" key="3">
    <citation type="submission" date="2025-09" db="UniProtKB">
        <authorList>
            <consortium name="Ensembl"/>
        </authorList>
    </citation>
    <scope>IDENTIFICATION</scope>
</reference>
<dbReference type="FunFam" id="2.40.460.10:FF:000001">
    <property type="entry name" value="Acetyl-CoA carboxylase 1"/>
    <property type="match status" value="1"/>
</dbReference>
<dbReference type="PROSITE" id="PS50989">
    <property type="entry name" value="COA_CT_CTER"/>
    <property type="match status" value="1"/>
</dbReference>
<comment type="pathway">
    <text evidence="2">Lipid metabolism; malonyl-CoA biosynthesis; malonyl-CoA from acetyl-CoA: step 1/1.</text>
</comment>
<evidence type="ECO:0000259" key="14">
    <source>
        <dbReference type="PROSITE" id="PS50968"/>
    </source>
</evidence>
<dbReference type="Pfam" id="PF01039">
    <property type="entry name" value="Carboxyl_trans"/>
    <property type="match status" value="1"/>
</dbReference>
<dbReference type="Pfam" id="PF00289">
    <property type="entry name" value="Biotin_carb_N"/>
    <property type="match status" value="1"/>
</dbReference>
<gene>
    <name evidence="19" type="primary">ACACB</name>
</gene>
<proteinExistence type="predicted"/>
<protein>
    <recommendedName>
        <fullName evidence="3">acetyl-CoA carboxylase</fullName>
        <ecNumber evidence="3">6.4.1.2</ecNumber>
    </recommendedName>
</protein>
<evidence type="ECO:0000259" key="17">
    <source>
        <dbReference type="PROSITE" id="PS50980"/>
    </source>
</evidence>
<dbReference type="InterPro" id="IPR013537">
    <property type="entry name" value="AcCoA_COase_cen"/>
</dbReference>
<dbReference type="Gene3D" id="2.40.460.10">
    <property type="entry name" value="Biotin dependent carboxylase carboxyltransferase"/>
    <property type="match status" value="1"/>
</dbReference>
<keyword evidence="6 13" id="KW-0547">Nucleotide-binding</keyword>
<dbReference type="Pfam" id="PF02786">
    <property type="entry name" value="CPSase_L_D2"/>
    <property type="match status" value="1"/>
</dbReference>
<keyword evidence="12" id="KW-0511">Multifunctional enzyme</keyword>
<evidence type="ECO:0000256" key="10">
    <source>
        <dbReference type="ARBA" id="ARBA00023160"/>
    </source>
</evidence>
<dbReference type="SUPFAM" id="SSF51230">
    <property type="entry name" value="Single hybrid motif"/>
    <property type="match status" value="1"/>
</dbReference>
<keyword evidence="4" id="KW-0444">Lipid biosynthesis</keyword>
<dbReference type="FunFam" id="2.40.50.100:FF:000005">
    <property type="entry name" value="Acetyl-CoA carboxylase 1"/>
    <property type="match status" value="1"/>
</dbReference>
<evidence type="ECO:0000256" key="8">
    <source>
        <dbReference type="ARBA" id="ARBA00022840"/>
    </source>
</evidence>
<evidence type="ECO:0000256" key="11">
    <source>
        <dbReference type="ARBA" id="ARBA00023267"/>
    </source>
</evidence>
<evidence type="ECO:0000256" key="2">
    <source>
        <dbReference type="ARBA" id="ARBA00004956"/>
    </source>
</evidence>
<dbReference type="Proteomes" id="UP000314980">
    <property type="component" value="Unassembled WGS sequence"/>
</dbReference>
<dbReference type="InterPro" id="IPR029045">
    <property type="entry name" value="ClpP/crotonase-like_dom_sf"/>
</dbReference>
<dbReference type="InterPro" id="IPR016185">
    <property type="entry name" value="PreATP-grasp_dom_sf"/>
</dbReference>
<dbReference type="GO" id="GO:0005524">
    <property type="term" value="F:ATP binding"/>
    <property type="evidence" value="ECO:0007669"/>
    <property type="project" value="UniProtKB-UniRule"/>
</dbReference>
<dbReference type="PROSITE" id="PS50968">
    <property type="entry name" value="BIOTINYL_LIPOYL"/>
    <property type="match status" value="1"/>
</dbReference>
<dbReference type="InterPro" id="IPR000089">
    <property type="entry name" value="Biotin_lipoyl"/>
</dbReference>
<evidence type="ECO:0000256" key="9">
    <source>
        <dbReference type="ARBA" id="ARBA00023098"/>
    </source>
</evidence>
<keyword evidence="5" id="KW-0436">Ligase</keyword>
<dbReference type="GO" id="GO:0006633">
    <property type="term" value="P:fatty acid biosynthetic process"/>
    <property type="evidence" value="ECO:0007669"/>
    <property type="project" value="UniProtKB-KW"/>
</dbReference>
<dbReference type="Pfam" id="PF00364">
    <property type="entry name" value="Biotin_lipoyl"/>
    <property type="match status" value="1"/>
</dbReference>
<keyword evidence="20" id="KW-1185">Reference proteome</keyword>
<dbReference type="Pfam" id="PF08326">
    <property type="entry name" value="ACC_central"/>
    <property type="match status" value="1"/>
</dbReference>
<dbReference type="InterPro" id="IPR005482">
    <property type="entry name" value="Biotin_COase_C"/>
</dbReference>
<dbReference type="InterPro" id="IPR011053">
    <property type="entry name" value="Single_hybrid_motif"/>
</dbReference>
<dbReference type="PROSITE" id="PS50975">
    <property type="entry name" value="ATP_GRASP"/>
    <property type="match status" value="1"/>
</dbReference>
<dbReference type="Gene3D" id="3.30.1490.20">
    <property type="entry name" value="ATP-grasp fold, A domain"/>
    <property type="match status" value="1"/>
</dbReference>
<evidence type="ECO:0000256" key="5">
    <source>
        <dbReference type="ARBA" id="ARBA00022598"/>
    </source>
</evidence>
<dbReference type="SUPFAM" id="SSF51246">
    <property type="entry name" value="Rudiment single hybrid motif"/>
    <property type="match status" value="1"/>
</dbReference>
<dbReference type="PROSITE" id="PS50979">
    <property type="entry name" value="BC"/>
    <property type="match status" value="1"/>
</dbReference>
<dbReference type="FunFam" id="3.30.1490.20:FF:000003">
    <property type="entry name" value="acetyl-CoA carboxylase isoform X1"/>
    <property type="match status" value="1"/>
</dbReference>
<evidence type="ECO:0000259" key="15">
    <source>
        <dbReference type="PROSITE" id="PS50975"/>
    </source>
</evidence>
<accession>A0A4W6GAF0</accession>
<dbReference type="PROSITE" id="PS50980">
    <property type="entry name" value="COA_CT_NTER"/>
    <property type="match status" value="1"/>
</dbReference>
<dbReference type="CDD" id="cd06850">
    <property type="entry name" value="biotinyl_domain"/>
    <property type="match status" value="1"/>
</dbReference>
<dbReference type="PROSITE" id="PS00866">
    <property type="entry name" value="CPSASE_1"/>
    <property type="match status" value="1"/>
</dbReference>
<dbReference type="GO" id="GO:0003989">
    <property type="term" value="F:acetyl-CoA carboxylase activity"/>
    <property type="evidence" value="ECO:0007669"/>
    <property type="project" value="UniProtKB-EC"/>
</dbReference>
<dbReference type="FunFam" id="3.30.470.20:FF:000005">
    <property type="entry name" value="Acetyl-CoA carboxylase 1"/>
    <property type="match status" value="1"/>
</dbReference>
<evidence type="ECO:0000259" key="16">
    <source>
        <dbReference type="PROSITE" id="PS50979"/>
    </source>
</evidence>
<dbReference type="Gene3D" id="3.30.470.20">
    <property type="entry name" value="ATP-grasp fold, B domain"/>
    <property type="match status" value="1"/>
</dbReference>
<keyword evidence="10" id="KW-0275">Fatty acid biosynthesis</keyword>
<comment type="cofactor">
    <cofactor evidence="1">
        <name>biotin</name>
        <dbReference type="ChEBI" id="CHEBI:57586"/>
    </cofactor>
</comment>
<dbReference type="InterPro" id="IPR049076">
    <property type="entry name" value="ACCA"/>
</dbReference>
<dbReference type="Pfam" id="PF21385">
    <property type="entry name" value="ACCA_BT"/>
    <property type="match status" value="1"/>
</dbReference>
<dbReference type="SUPFAM" id="SSF56059">
    <property type="entry name" value="Glutathione synthetase ATP-binding domain-like"/>
    <property type="match status" value="1"/>
</dbReference>
<keyword evidence="9" id="KW-0443">Lipid metabolism</keyword>
<dbReference type="InterPro" id="IPR049074">
    <property type="entry name" value="ACCA_BT"/>
</dbReference>
<organism evidence="19 20">
    <name type="scientific">Lates calcarifer</name>
    <name type="common">Barramundi</name>
    <name type="synonym">Holocentrus calcarifer</name>
    <dbReference type="NCBI Taxonomy" id="8187"/>
    <lineage>
        <taxon>Eukaryota</taxon>
        <taxon>Metazoa</taxon>
        <taxon>Chordata</taxon>
        <taxon>Craniata</taxon>
        <taxon>Vertebrata</taxon>
        <taxon>Euteleostomi</taxon>
        <taxon>Actinopterygii</taxon>
        <taxon>Neopterygii</taxon>
        <taxon>Teleostei</taxon>
        <taxon>Neoteleostei</taxon>
        <taxon>Acanthomorphata</taxon>
        <taxon>Carangaria</taxon>
        <taxon>Carangaria incertae sedis</taxon>
        <taxon>Centropomidae</taxon>
        <taxon>Lates</taxon>
    </lineage>
</organism>
<evidence type="ECO:0000256" key="3">
    <source>
        <dbReference type="ARBA" id="ARBA00013058"/>
    </source>
</evidence>
<keyword evidence="7" id="KW-0276">Fatty acid metabolism</keyword>
<dbReference type="InterPro" id="IPR011764">
    <property type="entry name" value="Biotin_carboxylation_dom"/>
</dbReference>
<dbReference type="Gene3D" id="3.90.226.10">
    <property type="entry name" value="2-enoyl-CoA Hydratase, Chain A, domain 1"/>
    <property type="match status" value="2"/>
</dbReference>
<evidence type="ECO:0000256" key="12">
    <source>
        <dbReference type="ARBA" id="ARBA00023268"/>
    </source>
</evidence>
<dbReference type="FunFam" id="3.90.226.10:FF:000010">
    <property type="entry name" value="acetyl-CoA carboxylase isoform X2"/>
    <property type="match status" value="1"/>
</dbReference>
<dbReference type="Gene3D" id="3.40.50.20">
    <property type="match status" value="1"/>
</dbReference>
<name>A0A4W6GAF0_LATCA</name>
<dbReference type="PROSITE" id="PS00867">
    <property type="entry name" value="CPSASE_2"/>
    <property type="match status" value="1"/>
</dbReference>
<dbReference type="InterPro" id="IPR001882">
    <property type="entry name" value="Biotin_BS"/>
</dbReference>
<feature type="domain" description="Lipoyl-binding" evidence="14">
    <location>
        <begin position="692"/>
        <end position="766"/>
    </location>
</feature>
<dbReference type="InterPro" id="IPR011763">
    <property type="entry name" value="COA_CT_C"/>
</dbReference>
<dbReference type="PANTHER" id="PTHR45728:SF1">
    <property type="entry name" value="ACETYL-COA CARBOXYLASE 2"/>
    <property type="match status" value="1"/>
</dbReference>
<feature type="domain" description="Biotin carboxylation" evidence="16">
    <location>
        <begin position="63"/>
        <end position="565"/>
    </location>
</feature>
<feature type="domain" description="CoA carboxyltransferase N-terminal" evidence="17">
    <location>
        <begin position="1525"/>
        <end position="1855"/>
    </location>
</feature>
<dbReference type="Ensembl" id="ENSLCAT00010062262.1">
    <property type="protein sequence ID" value="ENSLCAP00010060615.1"/>
    <property type="gene ID" value="ENSLCAG00010028210.1"/>
</dbReference>
<keyword evidence="11" id="KW-0092">Biotin</keyword>
<feature type="domain" description="ATP-grasp" evidence="15">
    <location>
        <begin position="210"/>
        <end position="413"/>
    </location>
</feature>
<dbReference type="Pfam" id="PF02785">
    <property type="entry name" value="Biotin_carb_C"/>
    <property type="match status" value="1"/>
</dbReference>
<evidence type="ECO:0000256" key="13">
    <source>
        <dbReference type="PROSITE-ProRule" id="PRU00409"/>
    </source>
</evidence>
<reference evidence="20" key="1">
    <citation type="submission" date="2015-09" db="EMBL/GenBank/DDBJ databases">
        <authorList>
            <person name="Sai Rama Sridatta P."/>
        </authorList>
    </citation>
    <scope>NUCLEOTIDE SEQUENCE [LARGE SCALE GENOMIC DNA]</scope>
</reference>
<dbReference type="FunFam" id="3.40.50.20:FF:000005">
    <property type="entry name" value="acetyl-CoA carboxylase isoform X2"/>
    <property type="match status" value="1"/>
</dbReference>
<dbReference type="Gene3D" id="2.40.50.100">
    <property type="match status" value="1"/>
</dbReference>
<dbReference type="GO" id="GO:0005739">
    <property type="term" value="C:mitochondrion"/>
    <property type="evidence" value="ECO:0007669"/>
    <property type="project" value="TreeGrafter"/>
</dbReference>
<evidence type="ECO:0000256" key="1">
    <source>
        <dbReference type="ARBA" id="ARBA00001953"/>
    </source>
</evidence>
<dbReference type="InterPro" id="IPR034733">
    <property type="entry name" value="AcCoA_carboxyl_beta"/>
</dbReference>
<dbReference type="SMART" id="SM00878">
    <property type="entry name" value="Biotin_carb_C"/>
    <property type="match status" value="1"/>
</dbReference>
<evidence type="ECO:0000256" key="4">
    <source>
        <dbReference type="ARBA" id="ARBA00022516"/>
    </source>
</evidence>
<evidence type="ECO:0000313" key="20">
    <source>
        <dbReference type="Proteomes" id="UP000314980"/>
    </source>
</evidence>